<dbReference type="Pfam" id="PF00425">
    <property type="entry name" value="Chorismate_bind"/>
    <property type="match status" value="1"/>
</dbReference>
<dbReference type="InterPro" id="IPR005801">
    <property type="entry name" value="ADC_synthase"/>
</dbReference>
<dbReference type="InterPro" id="IPR043131">
    <property type="entry name" value="BCAT-like_N"/>
</dbReference>
<dbReference type="InterPro" id="IPR015890">
    <property type="entry name" value="Chorismate_C"/>
</dbReference>
<keyword evidence="2" id="KW-0032">Aminotransferase</keyword>
<dbReference type="AlphaFoldDB" id="A0A6J4NHS9"/>
<sequence length="688" mass="73051">MAAEPLSLLARSTARPYAVVLGPGASPQALVGGMSSADHPGCLWGQWFGGGVVVLQQPLQVVRPDHTSAALAVLEQQPEVTPSNTFTGLGGGWLACLAYDDQRSWLGFYDHLLRWDSASGWTFESLGLDGREQAMASALADWRTRVGTPDPSAAAEWQVGRFSTVADVVQTRDSYLASVEDAVGRIHRGDFYQVNLCTRLTAEFAGQPTTMFADMAAALEPAYGVLVGTDPTVAGFSPELFLRVEGDQVMTSPIKGTAPRGTAETSSAALRSSAKDAAENVMIVDLMRNDLSRVSRPGSVVVEDLLGLEPHPGVWHLVSTVKAKLEPTVTVSDLLDATFPPGSVTGAPKSSAVAAIAELEPIPRGSYTGVAGFVAPCGRAEFNVVIRSLELTGGRLELGVGGGITADSVPIREWQECLDKAVAVVAAAGSTLDGELRDVAVLPRPDLRSSGVFESVLVVGSRALRLADHLARLDRSCRELYGAGVPEPVADQVRRFLVDAHSAPDLRQALRIVAAPHPGGTLDVSFTVRHRGDPSRTCTVVQRPRPYLSWRHKWVDRSSFQAAEATASPSLPYFAASSRAGPQWAAETSRGNLFVRGLDGIWLTPPLDDDVLPGVTRRCVLDLFDRRDIGYRIAPVPVGLLQRATAALWTSSLSGAVPITAVDGYQIPSDTGAADIPAMINSALGFSQ</sequence>
<accession>A0A6J4NHS9</accession>
<dbReference type="Gene3D" id="3.30.470.10">
    <property type="match status" value="1"/>
</dbReference>
<protein>
    <submittedName>
        <fullName evidence="2">Para-aminobenzoate synthase, aminase component</fullName>
        <ecNumber evidence="2">2.6.1.85</ecNumber>
    </submittedName>
</protein>
<dbReference type="InterPro" id="IPR043132">
    <property type="entry name" value="BCAT-like_C"/>
</dbReference>
<dbReference type="EMBL" id="CADCUO010000073">
    <property type="protein sequence ID" value="CAA9385484.1"/>
    <property type="molecule type" value="Genomic_DNA"/>
</dbReference>
<dbReference type="PRINTS" id="PR00095">
    <property type="entry name" value="ANTSNTHASEI"/>
</dbReference>
<keyword evidence="2" id="KW-0808">Transferase</keyword>
<dbReference type="Gene3D" id="3.60.120.10">
    <property type="entry name" value="Anthranilate synthase"/>
    <property type="match status" value="1"/>
</dbReference>
<dbReference type="GO" id="GO:0046820">
    <property type="term" value="F:4-amino-4-deoxychorismate synthase activity"/>
    <property type="evidence" value="ECO:0007669"/>
    <property type="project" value="UniProtKB-EC"/>
</dbReference>
<reference evidence="2" key="1">
    <citation type="submission" date="2020-02" db="EMBL/GenBank/DDBJ databases">
        <authorList>
            <person name="Meier V. D."/>
        </authorList>
    </citation>
    <scope>NUCLEOTIDE SEQUENCE</scope>
    <source>
        <strain evidence="2">AVDCRST_MAG75</strain>
    </source>
</reference>
<dbReference type="SUPFAM" id="SSF56752">
    <property type="entry name" value="D-aminoacid aminotransferase-like PLP-dependent enzymes"/>
    <property type="match status" value="1"/>
</dbReference>
<dbReference type="Gene3D" id="3.20.10.10">
    <property type="entry name" value="D-amino Acid Aminotransferase, subunit A, domain 2"/>
    <property type="match status" value="1"/>
</dbReference>
<dbReference type="GO" id="GO:0000162">
    <property type="term" value="P:L-tryptophan biosynthetic process"/>
    <property type="evidence" value="ECO:0007669"/>
    <property type="project" value="TreeGrafter"/>
</dbReference>
<proteinExistence type="predicted"/>
<dbReference type="Pfam" id="PF01063">
    <property type="entry name" value="Aminotran_4"/>
    <property type="match status" value="1"/>
</dbReference>
<evidence type="ECO:0000259" key="1">
    <source>
        <dbReference type="Pfam" id="PF00425"/>
    </source>
</evidence>
<dbReference type="PANTHER" id="PTHR11236:SF50">
    <property type="entry name" value="AMINODEOXYCHORISMATE SYNTHASE COMPONENT 1"/>
    <property type="match status" value="1"/>
</dbReference>
<organism evidence="2">
    <name type="scientific">uncultured Propionibacteriaceae bacterium</name>
    <dbReference type="NCBI Taxonomy" id="257457"/>
    <lineage>
        <taxon>Bacteria</taxon>
        <taxon>Bacillati</taxon>
        <taxon>Actinomycetota</taxon>
        <taxon>Actinomycetes</taxon>
        <taxon>Propionibacteriales</taxon>
        <taxon>Propionibacteriaceae</taxon>
        <taxon>environmental samples</taxon>
    </lineage>
</organism>
<dbReference type="InterPro" id="IPR001544">
    <property type="entry name" value="Aminotrans_IV"/>
</dbReference>
<evidence type="ECO:0000313" key="2">
    <source>
        <dbReference type="EMBL" id="CAA9385484.1"/>
    </source>
</evidence>
<dbReference type="SUPFAM" id="SSF56322">
    <property type="entry name" value="ADC synthase"/>
    <property type="match status" value="1"/>
</dbReference>
<dbReference type="PANTHER" id="PTHR11236">
    <property type="entry name" value="AMINOBENZOATE/ANTHRANILATE SYNTHASE"/>
    <property type="match status" value="1"/>
</dbReference>
<gene>
    <name evidence="2" type="ORF">AVDCRST_MAG75-1251</name>
</gene>
<dbReference type="InterPro" id="IPR019999">
    <property type="entry name" value="Anth_synth_I-like"/>
</dbReference>
<dbReference type="InterPro" id="IPR036038">
    <property type="entry name" value="Aminotransferase-like"/>
</dbReference>
<dbReference type="EC" id="2.6.1.85" evidence="2"/>
<feature type="domain" description="Chorismate-utilising enzyme C-terminal" evidence="1">
    <location>
        <begin position="172"/>
        <end position="420"/>
    </location>
</feature>
<name>A0A6J4NHS9_9ACTN</name>